<evidence type="ECO:0000256" key="2">
    <source>
        <dbReference type="ARBA" id="ARBA00023242"/>
    </source>
</evidence>
<evidence type="ECO:0000313" key="6">
    <source>
        <dbReference type="Proteomes" id="UP001620645"/>
    </source>
</evidence>
<organism evidence="5 6">
    <name type="scientific">Heterodera schachtii</name>
    <name type="common">Sugarbeet cyst nematode worm</name>
    <name type="synonym">Tylenchus schachtii</name>
    <dbReference type="NCBI Taxonomy" id="97005"/>
    <lineage>
        <taxon>Eukaryota</taxon>
        <taxon>Metazoa</taxon>
        <taxon>Ecdysozoa</taxon>
        <taxon>Nematoda</taxon>
        <taxon>Chromadorea</taxon>
        <taxon>Rhabditida</taxon>
        <taxon>Tylenchina</taxon>
        <taxon>Tylenchomorpha</taxon>
        <taxon>Tylenchoidea</taxon>
        <taxon>Heteroderidae</taxon>
        <taxon>Heteroderinae</taxon>
        <taxon>Heterodera</taxon>
    </lineage>
</organism>
<dbReference type="PANTHER" id="PTHR13495:SF0">
    <property type="entry name" value="PSME3-INTERACTING PROTEIN"/>
    <property type="match status" value="1"/>
</dbReference>
<evidence type="ECO:0000259" key="4">
    <source>
        <dbReference type="Pfam" id="PF10187"/>
    </source>
</evidence>
<feature type="compositionally biased region" description="Basic and acidic residues" evidence="3">
    <location>
        <begin position="7"/>
        <end position="31"/>
    </location>
</feature>
<evidence type="ECO:0000313" key="5">
    <source>
        <dbReference type="EMBL" id="KAL3079774.1"/>
    </source>
</evidence>
<dbReference type="InterPro" id="IPR039845">
    <property type="entry name" value="FAM192A"/>
</dbReference>
<keyword evidence="2" id="KW-0539">Nucleus</keyword>
<dbReference type="Pfam" id="PF10187">
    <property type="entry name" value="FAM192A_Fyv6_N"/>
    <property type="match status" value="1"/>
</dbReference>
<protein>
    <recommendedName>
        <fullName evidence="4">FAM192A/Fyv6 N-terminal domain-containing protein</fullName>
    </recommendedName>
</protein>
<feature type="compositionally biased region" description="Low complexity" evidence="3">
    <location>
        <begin position="212"/>
        <end position="221"/>
    </location>
</feature>
<feature type="domain" description="FAM192A/Fyv6 N-terminal" evidence="4">
    <location>
        <begin position="6"/>
        <end position="90"/>
    </location>
</feature>
<feature type="region of interest" description="Disordered" evidence="3">
    <location>
        <begin position="1"/>
        <end position="31"/>
    </location>
</feature>
<dbReference type="InterPro" id="IPR019331">
    <property type="entry name" value="FAM192A/Fyv6_N"/>
</dbReference>
<dbReference type="AlphaFoldDB" id="A0ABD2II06"/>
<dbReference type="EMBL" id="JBICCN010000300">
    <property type="protein sequence ID" value="KAL3079774.1"/>
    <property type="molecule type" value="Genomic_DNA"/>
</dbReference>
<reference evidence="5 6" key="1">
    <citation type="submission" date="2024-10" db="EMBL/GenBank/DDBJ databases">
        <authorList>
            <person name="Kim D."/>
        </authorList>
    </citation>
    <scope>NUCLEOTIDE SEQUENCE [LARGE SCALE GENOMIC DNA]</scope>
    <source>
        <strain evidence="5">Taebaek</strain>
    </source>
</reference>
<evidence type="ECO:0000256" key="3">
    <source>
        <dbReference type="SAM" id="MobiDB-lite"/>
    </source>
</evidence>
<gene>
    <name evidence="5" type="ORF">niasHS_014056</name>
</gene>
<feature type="compositionally biased region" description="Polar residues" evidence="3">
    <location>
        <begin position="118"/>
        <end position="128"/>
    </location>
</feature>
<name>A0ABD2II06_HETSC</name>
<feature type="region of interest" description="Disordered" evidence="3">
    <location>
        <begin position="71"/>
        <end position="221"/>
    </location>
</feature>
<accession>A0ABD2II06</accession>
<dbReference type="PANTHER" id="PTHR13495">
    <property type="entry name" value="NEFA-INTERACTING NUCLEAR PROTEIN NIP30"/>
    <property type="match status" value="1"/>
</dbReference>
<dbReference type="Proteomes" id="UP001620645">
    <property type="component" value="Unassembled WGS sequence"/>
</dbReference>
<comment type="subcellular location">
    <subcellularLocation>
        <location evidence="1">Nucleus</location>
    </subcellularLocation>
</comment>
<dbReference type="GO" id="GO:0005634">
    <property type="term" value="C:nucleus"/>
    <property type="evidence" value="ECO:0007669"/>
    <property type="project" value="UniProtKB-SubCell"/>
</dbReference>
<feature type="compositionally biased region" description="Polar residues" evidence="3">
    <location>
        <begin position="171"/>
        <end position="180"/>
    </location>
</feature>
<feature type="compositionally biased region" description="Basic and acidic residues" evidence="3">
    <location>
        <begin position="71"/>
        <end position="90"/>
    </location>
</feature>
<feature type="compositionally biased region" description="Polar residues" evidence="3">
    <location>
        <begin position="93"/>
        <end position="110"/>
    </location>
</feature>
<sequence>MNFVSEEELKKQREAGEEKPESSEPVDKRTLYERLKEQKDIKQLEYDETHALKNQFRGIDDAESDFLTQVERAKEEQEARKRKEEQELVRLSRQLTQQHATGATAEQQQHALLEKPQKATTAASSGISRQAALITSLVRKRPLSTDTEPKSARVEVPSPPSSSDSDKRNANESSSKTSGGPPQKQRHESHCQIIGVLPGLPNYSDSSDEAESSSNSESLESGLPCVAIYAGKGAPKPHGEC</sequence>
<proteinExistence type="predicted"/>
<comment type="caution">
    <text evidence="5">The sequence shown here is derived from an EMBL/GenBank/DDBJ whole genome shotgun (WGS) entry which is preliminary data.</text>
</comment>
<keyword evidence="6" id="KW-1185">Reference proteome</keyword>
<evidence type="ECO:0000256" key="1">
    <source>
        <dbReference type="ARBA" id="ARBA00004123"/>
    </source>
</evidence>